<dbReference type="PANTHER" id="PTHR13369">
    <property type="match status" value="1"/>
</dbReference>
<comment type="caution">
    <text evidence="3">The sequence shown here is derived from an EMBL/GenBank/DDBJ whole genome shotgun (WGS) entry which is preliminary data.</text>
</comment>
<proteinExistence type="predicted"/>
<dbReference type="GO" id="GO:0008168">
    <property type="term" value="F:methyltransferase activity"/>
    <property type="evidence" value="ECO:0007669"/>
    <property type="project" value="UniProtKB-KW"/>
</dbReference>
<name>A0ABX0Z2K4_9ACTN</name>
<evidence type="ECO:0000313" key="3">
    <source>
        <dbReference type="EMBL" id="NJP31357.1"/>
    </source>
</evidence>
<feature type="region of interest" description="Disordered" evidence="1">
    <location>
        <begin position="381"/>
        <end position="407"/>
    </location>
</feature>
<gene>
    <name evidence="3" type="ORF">HCJ94_05000</name>
</gene>
<dbReference type="GO" id="GO:0032259">
    <property type="term" value="P:methylation"/>
    <property type="evidence" value="ECO:0007669"/>
    <property type="project" value="UniProtKB-KW"/>
</dbReference>
<dbReference type="Gene3D" id="3.40.50.150">
    <property type="entry name" value="Vaccinia Virus protein VP39"/>
    <property type="match status" value="1"/>
</dbReference>
<evidence type="ECO:0000259" key="2">
    <source>
        <dbReference type="Pfam" id="PF13679"/>
    </source>
</evidence>
<dbReference type="InterPro" id="IPR025714">
    <property type="entry name" value="Methyltranfer_dom"/>
</dbReference>
<dbReference type="CDD" id="cd02440">
    <property type="entry name" value="AdoMet_MTases"/>
    <property type="match status" value="1"/>
</dbReference>
<organism evidence="3 4">
    <name type="scientific">Micromonospora thermarum</name>
    <dbReference type="NCBI Taxonomy" id="2720024"/>
    <lineage>
        <taxon>Bacteria</taxon>
        <taxon>Bacillati</taxon>
        <taxon>Actinomycetota</taxon>
        <taxon>Actinomycetes</taxon>
        <taxon>Micromonosporales</taxon>
        <taxon>Micromonosporaceae</taxon>
        <taxon>Micromonospora</taxon>
    </lineage>
</organism>
<feature type="compositionally biased region" description="Gly residues" evidence="1">
    <location>
        <begin position="396"/>
        <end position="407"/>
    </location>
</feature>
<dbReference type="SUPFAM" id="SSF53335">
    <property type="entry name" value="S-adenosyl-L-methionine-dependent methyltransferases"/>
    <property type="match status" value="1"/>
</dbReference>
<dbReference type="Pfam" id="PF13679">
    <property type="entry name" value="Methyltransf_32"/>
    <property type="match status" value="1"/>
</dbReference>
<keyword evidence="3" id="KW-0489">Methyltransferase</keyword>
<evidence type="ECO:0000313" key="4">
    <source>
        <dbReference type="Proteomes" id="UP000783871"/>
    </source>
</evidence>
<dbReference type="RefSeq" id="WP_167999779.1">
    <property type="nucleotide sequence ID" value="NZ_JAATEO010000004.1"/>
</dbReference>
<dbReference type="EMBL" id="JAATEO010000004">
    <property type="protein sequence ID" value="NJP31357.1"/>
    <property type="molecule type" value="Genomic_DNA"/>
</dbReference>
<protein>
    <submittedName>
        <fullName evidence="3">SAM-dependent methyltransferase</fullName>
    </submittedName>
</protein>
<sequence length="407" mass="43685">MPEPLDAALAEVRALLLDPGLTRAVAAGRRRGQRPSVVRAELRPVTLKAGPRLQIATSDGSRPYTRNVAPGTEADAAVDALLAEPFGNWHVETVRTTLQLRVTKSGEAQVHRAATDRPTAEPAGHDRAKDYLLDPGDPIFAEIGGSAAKRRQVDAFLRALAATLPDDLTGPLRVVDLGCGNAYLTFAAYRWLAQRGLDVHLVGVDVREDQRQRNTELAQRLGWADRVRFVAGSIADAIVEPAPDLVLALHACDTATDEALARAVRWRARWVLAAPCCHHDVAAQLRSRPAPPPYDLLTRQGILRERFADVLTDALRAGLLRLHGYRAEVVEFVDSRHTPRNLLIRARRTATAPTGAQRAEYRALVDQWGVTPRLATLLGGPVGDATDGSTAAPGPVTGGTAAGATAG</sequence>
<reference evidence="3 4" key="1">
    <citation type="submission" date="2020-03" db="EMBL/GenBank/DDBJ databases">
        <title>WGS of actinomycetes isolated from Thailand.</title>
        <authorList>
            <person name="Thawai C."/>
        </authorList>
    </citation>
    <scope>NUCLEOTIDE SEQUENCE [LARGE SCALE GENOMIC DNA]</scope>
    <source>
        <strain evidence="3 4">HSS6-12</strain>
    </source>
</reference>
<dbReference type="PANTHER" id="PTHR13369:SF3">
    <property type="entry name" value="METHYLTRANSFERASE DOMAIN-CONTAINING PROTEIN"/>
    <property type="match status" value="1"/>
</dbReference>
<evidence type="ECO:0000256" key="1">
    <source>
        <dbReference type="SAM" id="MobiDB-lite"/>
    </source>
</evidence>
<feature type="domain" description="Methyltransferase" evidence="2">
    <location>
        <begin position="149"/>
        <end position="284"/>
    </location>
</feature>
<keyword evidence="3" id="KW-0808">Transferase</keyword>
<dbReference type="InterPro" id="IPR029063">
    <property type="entry name" value="SAM-dependent_MTases_sf"/>
</dbReference>
<dbReference type="Proteomes" id="UP000783871">
    <property type="component" value="Unassembled WGS sequence"/>
</dbReference>
<accession>A0ABX0Z2K4</accession>
<keyword evidence="4" id="KW-1185">Reference proteome</keyword>